<dbReference type="EMBL" id="ADZX01000182">
    <property type="protein sequence ID" value="EFK97457.1"/>
    <property type="molecule type" value="Genomic_DNA"/>
</dbReference>
<reference evidence="1" key="2">
    <citation type="journal article" date="2011" name="Microb. Ecol.">
        <title>Taxonomic and Functional Metagenomic Profiling of the Microbial Community in the Anoxic Sediment of a Sub-saline Shallow Lake (Laguna de Carrizo, Central Spain).</title>
        <authorList>
            <person name="Ferrer M."/>
            <person name="Guazzaroni M.E."/>
            <person name="Richter M."/>
            <person name="Garcia-Salamanca A."/>
            <person name="Yarza P."/>
            <person name="Suarez-Suarez A."/>
            <person name="Solano J."/>
            <person name="Alcaide M."/>
            <person name="van Dillewijn P."/>
            <person name="Molina-Henares M.A."/>
            <person name="Lopez-Cortes N."/>
            <person name="Al-Ramahi Y."/>
            <person name="Guerrero C."/>
            <person name="Acosta A."/>
            <person name="de Eugenio L.I."/>
            <person name="Martinez V."/>
            <person name="Marques S."/>
            <person name="Rojo F."/>
            <person name="Santero E."/>
            <person name="Genilloud O."/>
            <person name="Perez-Perez J."/>
            <person name="Rossello-Mora R."/>
            <person name="Ramos J.L."/>
        </authorList>
    </citation>
    <scope>NUCLEOTIDE SEQUENCE</scope>
</reference>
<sequence length="37" mass="4302">MRILRALEVVRQSGVPMSEWQARHGFAKARYRFALIG</sequence>
<accession>D9PG57</accession>
<evidence type="ECO:0000313" key="1">
    <source>
        <dbReference type="EMBL" id="EFK97457.1"/>
    </source>
</evidence>
<comment type="caution">
    <text evidence="1">The sequence shown here is derived from an EMBL/GenBank/DDBJ whole genome shotgun (WGS) entry which is preliminary data.</text>
</comment>
<dbReference type="Gene3D" id="1.10.20.140">
    <property type="match status" value="1"/>
</dbReference>
<organism evidence="1">
    <name type="scientific">sediment metagenome</name>
    <dbReference type="NCBI Taxonomy" id="749907"/>
    <lineage>
        <taxon>unclassified sequences</taxon>
        <taxon>metagenomes</taxon>
        <taxon>ecological metagenomes</taxon>
    </lineage>
</organism>
<feature type="non-terminal residue" evidence="1">
    <location>
        <position position="37"/>
    </location>
</feature>
<protein>
    <submittedName>
        <fullName evidence="1">Uncharacterized protein</fullName>
    </submittedName>
</protein>
<name>D9PG57_9ZZZZ</name>
<dbReference type="AlphaFoldDB" id="D9PG57"/>
<proteinExistence type="predicted"/>
<gene>
    <name evidence="1" type="ORF">LDC_0504</name>
</gene>
<reference evidence="1" key="1">
    <citation type="submission" date="2010-07" db="EMBL/GenBank/DDBJ databases">
        <authorList>
            <consortium name="CONSOLIDER consortium CSD2007-00005"/>
            <person name="Guazzaroni M.-E."/>
            <person name="Richter M."/>
            <person name="Garcia-Salamanca A."/>
            <person name="Yarza P."/>
            <person name="Ferrer M."/>
        </authorList>
    </citation>
    <scope>NUCLEOTIDE SEQUENCE</scope>
</reference>